<sequence>MQLAMIPISGNHTEPLTANVQNKIVKTMKHMELEVERLAGSKLALDQAKQIIITQQLEGMKTVIQLAGYTLIYQ</sequence>
<evidence type="ECO:0000313" key="2">
    <source>
        <dbReference type="EMBL" id="QAA23295.1"/>
    </source>
</evidence>
<name>A0A410DAZ8_9BACL</name>
<dbReference type="EMBL" id="CP025688">
    <property type="protein sequence ID" value="QAA23295.1"/>
    <property type="molecule type" value="Genomic_DNA"/>
</dbReference>
<reference evidence="1 4" key="2">
    <citation type="submission" date="2019-09" db="EMBL/GenBank/DDBJ databases">
        <title>Complete genome sequence of Sporolactobacillus terrae 70-3.</title>
        <authorList>
            <person name="Tanaka N."/>
            <person name="Shiwa Y."/>
            <person name="Fujita N."/>
            <person name="Tanasupawat S."/>
        </authorList>
    </citation>
    <scope>NUCLEOTIDE SEQUENCE [LARGE SCALE GENOMIC DNA]</scope>
    <source>
        <strain evidence="1 4">70-3</strain>
    </source>
</reference>
<evidence type="ECO:0000313" key="1">
    <source>
        <dbReference type="EMBL" id="BBN99701.1"/>
    </source>
</evidence>
<dbReference type="AlphaFoldDB" id="A0A410DAZ8"/>
<dbReference type="EMBL" id="AP021853">
    <property type="protein sequence ID" value="BBN99701.1"/>
    <property type="molecule type" value="Genomic_DNA"/>
</dbReference>
<accession>A0A410DAZ8</accession>
<protein>
    <submittedName>
        <fullName evidence="1">Uncharacterized protein</fullName>
    </submittedName>
</protein>
<dbReference type="RefSeq" id="WP_028975823.1">
    <property type="nucleotide sequence ID" value="NZ_AP021853.1"/>
</dbReference>
<dbReference type="STRING" id="1449983.GCA_000647835_01768"/>
<keyword evidence="3" id="KW-1185">Reference proteome</keyword>
<dbReference type="Proteomes" id="UP000285882">
    <property type="component" value="Chromosome"/>
</dbReference>
<dbReference type="Proteomes" id="UP000326951">
    <property type="component" value="Chromosome"/>
</dbReference>
<organism evidence="1 4">
    <name type="scientific">Sporolactobacillus terrae</name>
    <dbReference type="NCBI Taxonomy" id="269673"/>
    <lineage>
        <taxon>Bacteria</taxon>
        <taxon>Bacillati</taxon>
        <taxon>Bacillota</taxon>
        <taxon>Bacilli</taxon>
        <taxon>Bacillales</taxon>
        <taxon>Sporolactobacillaceae</taxon>
        <taxon>Sporolactobacillus</taxon>
    </lineage>
</organism>
<evidence type="ECO:0000313" key="4">
    <source>
        <dbReference type="Proteomes" id="UP000326951"/>
    </source>
</evidence>
<evidence type="ECO:0000313" key="3">
    <source>
        <dbReference type="Proteomes" id="UP000285882"/>
    </source>
</evidence>
<reference evidence="2 3" key="1">
    <citation type="submission" date="2018-01" db="EMBL/GenBank/DDBJ databases">
        <title>Complete genome sequencing of Sporolactobacillus terrae DLG3.</title>
        <authorList>
            <person name="Nam Y.-D."/>
            <person name="Kang J."/>
            <person name="Chung W.-H."/>
        </authorList>
    </citation>
    <scope>NUCLEOTIDE SEQUENCE [LARGE SCALE GENOMIC DNA]</scope>
    <source>
        <strain evidence="2 3">DLG3</strain>
    </source>
</reference>
<gene>
    <name evidence="2" type="ORF">C0674_12150</name>
    <name evidence="1" type="ORF">St703_24060</name>
</gene>
<proteinExistence type="predicted"/>